<organism evidence="6 7">
    <name type="scientific">Methyloceanibacter marginalis</name>
    <dbReference type="NCBI Taxonomy" id="1774971"/>
    <lineage>
        <taxon>Bacteria</taxon>
        <taxon>Pseudomonadati</taxon>
        <taxon>Pseudomonadota</taxon>
        <taxon>Alphaproteobacteria</taxon>
        <taxon>Hyphomicrobiales</taxon>
        <taxon>Hyphomicrobiaceae</taxon>
        <taxon>Methyloceanibacter</taxon>
    </lineage>
</organism>
<dbReference type="Gene3D" id="3.90.190.20">
    <property type="entry name" value="Mur ligase, C-terminal domain"/>
    <property type="match status" value="1"/>
</dbReference>
<keyword evidence="3" id="KW-0547">Nucleotide-binding</keyword>
<dbReference type="InterPro" id="IPR004101">
    <property type="entry name" value="Mur_ligase_C"/>
</dbReference>
<evidence type="ECO:0000256" key="1">
    <source>
        <dbReference type="ARBA" id="ARBA00022490"/>
    </source>
</evidence>
<dbReference type="GO" id="GO:0008764">
    <property type="term" value="F:UDP-N-acetylmuramoylalanine-D-glutamate ligase activity"/>
    <property type="evidence" value="ECO:0007669"/>
    <property type="project" value="InterPro"/>
</dbReference>
<dbReference type="Proteomes" id="UP000095042">
    <property type="component" value="Unassembled WGS sequence"/>
</dbReference>
<dbReference type="InterPro" id="IPR005762">
    <property type="entry name" value="MurD"/>
</dbReference>
<keyword evidence="7" id="KW-1185">Reference proteome</keyword>
<dbReference type="GO" id="GO:0008360">
    <property type="term" value="P:regulation of cell shape"/>
    <property type="evidence" value="ECO:0007669"/>
    <property type="project" value="InterPro"/>
</dbReference>
<keyword evidence="4" id="KW-0067">ATP-binding</keyword>
<feature type="domain" description="Mur ligase C-terminal" evidence="5">
    <location>
        <begin position="1"/>
        <end position="113"/>
    </location>
</feature>
<dbReference type="PANTHER" id="PTHR43692:SF1">
    <property type="entry name" value="UDP-N-ACETYLMURAMOYLALANINE--D-GLUTAMATE LIGASE"/>
    <property type="match status" value="1"/>
</dbReference>
<sequence>MEQVARVGHVLFVNDSKATNADAAGKALGSLDDIYWIVGGRAKDGGLAGLEPFYPKIARAYLIGEAAEDFAHQLGNAIPHVACGTLEAAVAQAAADASLSQGPEPVVLLSPACASYDQFDNFAKRGDAFRELVMRLDGATSVTQQGKAA</sequence>
<dbReference type="PANTHER" id="PTHR43692">
    <property type="entry name" value="UDP-N-ACETYLMURAMOYLALANINE--D-GLUTAMATE LIGASE"/>
    <property type="match status" value="1"/>
</dbReference>
<evidence type="ECO:0000256" key="2">
    <source>
        <dbReference type="ARBA" id="ARBA00022598"/>
    </source>
</evidence>
<keyword evidence="1" id="KW-0963">Cytoplasm</keyword>
<dbReference type="GO" id="GO:0005737">
    <property type="term" value="C:cytoplasm"/>
    <property type="evidence" value="ECO:0007669"/>
    <property type="project" value="InterPro"/>
</dbReference>
<evidence type="ECO:0000256" key="4">
    <source>
        <dbReference type="ARBA" id="ARBA00022840"/>
    </source>
</evidence>
<proteinExistence type="predicted"/>
<gene>
    <name evidence="6" type="ORF">AUC71_00075</name>
</gene>
<evidence type="ECO:0000313" key="6">
    <source>
        <dbReference type="EMBL" id="ODS02808.1"/>
    </source>
</evidence>
<dbReference type="GO" id="GO:0005524">
    <property type="term" value="F:ATP binding"/>
    <property type="evidence" value="ECO:0007669"/>
    <property type="project" value="UniProtKB-KW"/>
</dbReference>
<evidence type="ECO:0000313" key="7">
    <source>
        <dbReference type="Proteomes" id="UP000095042"/>
    </source>
</evidence>
<dbReference type="GO" id="GO:0051301">
    <property type="term" value="P:cell division"/>
    <property type="evidence" value="ECO:0007669"/>
    <property type="project" value="InterPro"/>
</dbReference>
<dbReference type="Pfam" id="PF02875">
    <property type="entry name" value="Mur_ligase_C"/>
    <property type="match status" value="1"/>
</dbReference>
<evidence type="ECO:0000256" key="3">
    <source>
        <dbReference type="ARBA" id="ARBA00022741"/>
    </source>
</evidence>
<comment type="caution">
    <text evidence="6">The sequence shown here is derived from an EMBL/GenBank/DDBJ whole genome shotgun (WGS) entry which is preliminary data.</text>
</comment>
<dbReference type="EMBL" id="LPWD01000223">
    <property type="protein sequence ID" value="ODS02808.1"/>
    <property type="molecule type" value="Genomic_DNA"/>
</dbReference>
<dbReference type="SUPFAM" id="SSF53244">
    <property type="entry name" value="MurD-like peptide ligases, peptide-binding domain"/>
    <property type="match status" value="1"/>
</dbReference>
<reference evidence="6 7" key="1">
    <citation type="journal article" date="2016" name="Environ. Microbiol.">
        <title>New Methyloceanibacter diversity from North Sea sediments includes methanotroph containing solely the soluble methane monooxygenase.</title>
        <authorList>
            <person name="Vekeman B."/>
            <person name="Kerckhof F.M."/>
            <person name="Cremers G."/>
            <person name="de Vos P."/>
            <person name="Vandamme P."/>
            <person name="Boon N."/>
            <person name="Op den Camp H.J."/>
            <person name="Heylen K."/>
        </authorList>
    </citation>
    <scope>NUCLEOTIDE SEQUENCE [LARGE SCALE GENOMIC DNA]</scope>
    <source>
        <strain evidence="6 7">R-67177</strain>
    </source>
</reference>
<keyword evidence="2" id="KW-0436">Ligase</keyword>
<dbReference type="InterPro" id="IPR036615">
    <property type="entry name" value="Mur_ligase_C_dom_sf"/>
</dbReference>
<name>A0A1E3WAG6_9HYPH</name>
<accession>A0A1E3WAG6</accession>
<evidence type="ECO:0000259" key="5">
    <source>
        <dbReference type="Pfam" id="PF02875"/>
    </source>
</evidence>
<dbReference type="AlphaFoldDB" id="A0A1E3WAG6"/>
<protein>
    <recommendedName>
        <fullName evidence="5">Mur ligase C-terminal domain-containing protein</fullName>
    </recommendedName>
</protein>